<dbReference type="PROSITE" id="PS51391">
    <property type="entry name" value="CID"/>
    <property type="match status" value="1"/>
</dbReference>
<feature type="region of interest" description="Disordered" evidence="16">
    <location>
        <begin position="159"/>
        <end position="242"/>
    </location>
</feature>
<comment type="catalytic activity">
    <reaction evidence="11">
        <text>1D-myo-inositol 1,2,5,6-tetrakisphosphate + H2O = 1D-myo-inositol 1,2,6-trisphosphate + phosphate</text>
        <dbReference type="Rhea" id="RHEA:77119"/>
        <dbReference type="ChEBI" id="CHEBI:15377"/>
        <dbReference type="ChEBI" id="CHEBI:43474"/>
        <dbReference type="ChEBI" id="CHEBI:195535"/>
        <dbReference type="ChEBI" id="CHEBI:195537"/>
        <dbReference type="EC" id="3.1.3.62"/>
    </reaction>
    <physiologicalReaction direction="left-to-right" evidence="11">
        <dbReference type="Rhea" id="RHEA:77120"/>
    </physiologicalReaction>
</comment>
<evidence type="ECO:0000256" key="3">
    <source>
        <dbReference type="ARBA" id="ARBA00012976"/>
    </source>
</evidence>
<feature type="compositionally biased region" description="Low complexity" evidence="16">
    <location>
        <begin position="1565"/>
        <end position="1574"/>
    </location>
</feature>
<dbReference type="InterPro" id="IPR029033">
    <property type="entry name" value="His_PPase_superfam"/>
</dbReference>
<dbReference type="InterPro" id="IPR002048">
    <property type="entry name" value="EF_hand_dom"/>
</dbReference>
<dbReference type="GO" id="GO:0005509">
    <property type="term" value="F:calcium ion binding"/>
    <property type="evidence" value="ECO:0007669"/>
    <property type="project" value="InterPro"/>
</dbReference>
<feature type="compositionally biased region" description="Basic and acidic residues" evidence="16">
    <location>
        <begin position="1789"/>
        <end position="1800"/>
    </location>
</feature>
<feature type="compositionally biased region" description="Pro residues" evidence="16">
    <location>
        <begin position="1262"/>
        <end position="1272"/>
    </location>
</feature>
<dbReference type="EMBL" id="JAKCXM010000157">
    <property type="protein sequence ID" value="KAJ0400310.1"/>
    <property type="molecule type" value="Genomic_DNA"/>
</dbReference>
<dbReference type="InterPro" id="IPR011992">
    <property type="entry name" value="EF-hand-dom_pair"/>
</dbReference>
<evidence type="ECO:0000256" key="1">
    <source>
        <dbReference type="ARBA" id="ARBA00004370"/>
    </source>
</evidence>
<feature type="region of interest" description="Disordered" evidence="16">
    <location>
        <begin position="1555"/>
        <end position="1611"/>
    </location>
</feature>
<dbReference type="PROSITE" id="PS50222">
    <property type="entry name" value="EF_HAND_2"/>
    <property type="match status" value="2"/>
</dbReference>
<keyword evidence="7" id="KW-0378">Hydrolase</keyword>
<evidence type="ECO:0000313" key="20">
    <source>
        <dbReference type="Proteomes" id="UP001209570"/>
    </source>
</evidence>
<keyword evidence="20" id="KW-1185">Reference proteome</keyword>
<evidence type="ECO:0000256" key="12">
    <source>
        <dbReference type="ARBA" id="ARBA00043671"/>
    </source>
</evidence>
<evidence type="ECO:0000256" key="7">
    <source>
        <dbReference type="ARBA" id="ARBA00022801"/>
    </source>
</evidence>
<feature type="domain" description="EF-hand" evidence="17">
    <location>
        <begin position="1165"/>
        <end position="1200"/>
    </location>
</feature>
<evidence type="ECO:0000256" key="14">
    <source>
        <dbReference type="ARBA" id="ARBA00043832"/>
    </source>
</evidence>
<feature type="region of interest" description="Disordered" evidence="16">
    <location>
        <begin position="1873"/>
        <end position="1925"/>
    </location>
</feature>
<dbReference type="PROSITE" id="PS00018">
    <property type="entry name" value="EF_HAND_1"/>
    <property type="match status" value="2"/>
</dbReference>
<dbReference type="GO" id="GO:0052745">
    <property type="term" value="F:inositol phosphate phosphatase activity"/>
    <property type="evidence" value="ECO:0007669"/>
    <property type="project" value="TreeGrafter"/>
</dbReference>
<comment type="similarity">
    <text evidence="2">Belongs to the histidine acid phosphatase family. MINPP1 subfamily.</text>
</comment>
<feature type="region of interest" description="Disordered" evidence="16">
    <location>
        <begin position="1742"/>
        <end position="1854"/>
    </location>
</feature>
<feature type="compositionally biased region" description="Acidic residues" evidence="16">
    <location>
        <begin position="1844"/>
        <end position="1854"/>
    </location>
</feature>
<sequence>MGGSSRSSGSSVWEGHAELQQALEGLATAKGTSANKVKAVANAAFHYAKDYKRVVHDIEIFLWKADVEHRLAALYAMDAIMRQSQAKLGAKDPFVKRFLLHMTNTVSAVKKIPQESQDSVRHVLEEWQARGYYTPDQIEEAGGHAYSIRNGKSSYSMYGHAGLADNRNGTAPPAAAPQFPPSTTSPGRPTQSPMRPVGYAPAPSAVASMPVAPAAPTTEPAQVSRPRAESAEDDEGASAGPEFTLQYPTYGVITKIQALLAKLSSAETALPTWLHNYSLPYVTGFREMEMLARRMRDAHGFHRSKAEYESEKFQLVHTHVTRTKESAHAFAREYFANPSDVHYTEHPKNDDRLLRFFDLCDRYQTEVKANKSAVHEMTAFSQSSRMHSTAKKLRQALNIQDIDKLKLSVGDIDAAFSACAFDIALYGDTEHWCSLWDSEMVETLDYFDDLRAFYQLAGGYPINYEMSAVLLQDVMATIEPRKISAILATVVSTMMLSLAVAQEPPFADTTYSFPRVISSSDPTAFQGLSFVEQARRSMFDRRTNSFNDVNAFVFNDVNAFVFRATYKDREAVEVAVNPELGNQDATQKHAHYYAQELGRLPLFLRREVDGLHIQGGKQPFGGGRNVLIHTEEGEFYKTRDVLNEILGHESGHALDPKLATSPEWIAAQKQDGRFISTYAKNNPVREDVAESKQDGRFISTYAKNNPVREDVAESVNAYIAVYVHPDRITREQRDTIMATIPARLKLLREKLGTTRRLLRVDAGFRVLVPLDIVQELRCQWPSSLLAIQMTLRPQQDDDTWSLSCHIALNALVVLAAPSHTRVEVPIKTAFCDDVVTTGTPAALHVWLASGCRSNVMKSPPFEVSPGEQQHGVTVQGTLETRNGTTDMLCFAIKPVTSMERRSTFGLAECPMPPADSTHEAWVSLMDETRRVVCGAIFVSLQCSTQLANKPERGLGTAATKAAALLGDIVASEAKIESKIVRGSIEIELRDIRASAEDVGRDLHVQLEIPHSRCVVLKDSSSTRELWRGKNHSLVSVPPRDEEFLMDHAIDLTSAVKAMETDANAVLMVQLHDVQGELLGHAMLHLRGGLKKLVQREKNAWHNLYPAPSLQRNEPSTALSAVGRLRASSSLEDAEAWISARFDDNVDSNQNKSVSDYKEWQRASFAVSTIWKKLFYILDKDRSGRIDLNEFRALFADHADAFSQTSDGALLFHILMGSESPDREEVQVPSMDQMFHEMDVNHDQTVEWSEFIDFLQRRLDQVAPPPPEAPLAPAPSLAASPGRVDLLSVPPSARCATPKEKERRRKRREDPHPPTENPTAVKGNTRSPALAIGEDAVVESLQTKLISLETALRLEMQRSARLREDLALLQREHAALQRAQEKSRVQEEVTQAFLRTTIDQHEAKRRERDAARQRHVAASIVLQCNVRRRLHQRRFQALKWQRATAALRLQCWFRQRRAQQEMAVLRAAACDRARRDDAARCLQRALRLHARRQERQLLCRARAISATLLQALVRRAGFANGSQDERPCDCVSRSVSCVDRFACGFVNDDGDSNEMVCGGSSGGGSSLELAETSAESSEDYADVQHDENTQASEEERRYESSEDNAGVQHVSVTSEKVIESEVIYEAAIATGVLAEDSNLTSQHGDEESSSAEAVQAAMSALLSMVESTVESYTSTVEGTTDIDTATWTSEDSTDTSTEEADAALAAPDDHAAIAGDESPSILQEVALTLESLVSNITSPKALFQNSNDSARDNNESSVSVPQEHDQSDRMEVELSPVIRVDDDEYSTRPALDHPDTGERGEATAVSQDAPSARDMALDPVPDSARSATDSSLLVRVDSSENSAASDDEPMEDDNDSVASADLLLEAGEVATFSASATDDQEVSPVARRATRQPSRRQIASAMAPRGDSERLLADLEQFGVTENGAR</sequence>
<evidence type="ECO:0000256" key="5">
    <source>
        <dbReference type="ARBA" id="ARBA00018097"/>
    </source>
</evidence>
<evidence type="ECO:0000259" key="18">
    <source>
        <dbReference type="PROSITE" id="PS51391"/>
    </source>
</evidence>
<dbReference type="SUPFAM" id="SSF53254">
    <property type="entry name" value="Phosphoglycerate mutase-like"/>
    <property type="match status" value="1"/>
</dbReference>
<evidence type="ECO:0000256" key="13">
    <source>
        <dbReference type="ARBA" id="ARBA00043691"/>
    </source>
</evidence>
<dbReference type="SMART" id="SM00582">
    <property type="entry name" value="RPR"/>
    <property type="match status" value="1"/>
</dbReference>
<accession>A0AAD5Q6L5</accession>
<evidence type="ECO:0000259" key="17">
    <source>
        <dbReference type="PROSITE" id="PS50222"/>
    </source>
</evidence>
<keyword evidence="8" id="KW-0106">Calcium</keyword>
<evidence type="ECO:0000313" key="19">
    <source>
        <dbReference type="EMBL" id="KAJ0400310.1"/>
    </source>
</evidence>
<evidence type="ECO:0000256" key="2">
    <source>
        <dbReference type="ARBA" id="ARBA00008422"/>
    </source>
</evidence>
<evidence type="ECO:0000256" key="15">
    <source>
        <dbReference type="SAM" id="Coils"/>
    </source>
</evidence>
<feature type="domain" description="EF-hand" evidence="17">
    <location>
        <begin position="1225"/>
        <end position="1260"/>
    </location>
</feature>
<keyword evidence="6" id="KW-0732">Signal</keyword>
<dbReference type="Gene3D" id="3.40.50.1240">
    <property type="entry name" value="Phosphoglycerate mutase-like"/>
    <property type="match status" value="1"/>
</dbReference>
<evidence type="ECO:0000256" key="10">
    <source>
        <dbReference type="ARBA" id="ARBA00031642"/>
    </source>
</evidence>
<dbReference type="Pfam" id="PF13499">
    <property type="entry name" value="EF-hand_7"/>
    <property type="match status" value="1"/>
</dbReference>
<dbReference type="PANTHER" id="PTHR20963:SF8">
    <property type="entry name" value="MULTIPLE INOSITOL POLYPHOSPHATE PHOSPHATASE 1"/>
    <property type="match status" value="1"/>
</dbReference>
<feature type="compositionally biased region" description="Basic and acidic residues" evidence="16">
    <location>
        <begin position="1761"/>
        <end position="1771"/>
    </location>
</feature>
<dbReference type="EC" id="3.1.3.80" evidence="3"/>
<evidence type="ECO:0000256" key="16">
    <source>
        <dbReference type="SAM" id="MobiDB-lite"/>
    </source>
</evidence>
<dbReference type="CDD" id="cd00051">
    <property type="entry name" value="EFh"/>
    <property type="match status" value="1"/>
</dbReference>
<evidence type="ECO:0000256" key="6">
    <source>
        <dbReference type="ARBA" id="ARBA00022729"/>
    </source>
</evidence>
<feature type="compositionally biased region" description="Low complexity" evidence="16">
    <location>
        <begin position="200"/>
        <end position="221"/>
    </location>
</feature>
<feature type="region of interest" description="Disordered" evidence="16">
    <location>
        <begin position="1261"/>
        <end position="1326"/>
    </location>
</feature>
<feature type="domain" description="CID" evidence="18">
    <location>
        <begin position="11"/>
        <end position="149"/>
    </location>
</feature>
<comment type="subcellular location">
    <subcellularLocation>
        <location evidence="1">Membrane</location>
    </subcellularLocation>
</comment>
<keyword evidence="15" id="KW-0175">Coiled coil</keyword>
<dbReference type="InterPro" id="IPR000560">
    <property type="entry name" value="His_Pase_clade-2"/>
</dbReference>
<comment type="catalytic activity">
    <reaction evidence="14">
        <text>(2R)-2,3-bisphosphoglycerate + H2O = (2R)-2-phosphoglycerate + phosphate</text>
        <dbReference type="Rhea" id="RHEA:27381"/>
        <dbReference type="ChEBI" id="CHEBI:15377"/>
        <dbReference type="ChEBI" id="CHEBI:43474"/>
        <dbReference type="ChEBI" id="CHEBI:58248"/>
        <dbReference type="ChEBI" id="CHEBI:58289"/>
        <dbReference type="EC" id="3.1.3.80"/>
    </reaction>
    <physiologicalReaction direction="left-to-right" evidence="14">
        <dbReference type="Rhea" id="RHEA:27382"/>
    </physiologicalReaction>
</comment>
<dbReference type="SMART" id="SM00054">
    <property type="entry name" value="EFh"/>
    <property type="match status" value="2"/>
</dbReference>
<proteinExistence type="inferred from homology"/>
<comment type="catalytic activity">
    <reaction evidence="12">
        <text>1D-myo-inositol 1,2,4,5,6-pentakisphosphate + H2O = 1D-myo-inositol 1,2,5,6-tetrakisphosphate + phosphate</text>
        <dbReference type="Rhea" id="RHEA:77115"/>
        <dbReference type="ChEBI" id="CHEBI:15377"/>
        <dbReference type="ChEBI" id="CHEBI:43474"/>
        <dbReference type="ChEBI" id="CHEBI:57798"/>
        <dbReference type="ChEBI" id="CHEBI:195535"/>
        <dbReference type="EC" id="3.1.3.62"/>
    </reaction>
    <physiologicalReaction direction="left-to-right" evidence="12">
        <dbReference type="Rhea" id="RHEA:77116"/>
    </physiologicalReaction>
</comment>
<dbReference type="PANTHER" id="PTHR20963">
    <property type="entry name" value="MULTIPLE INOSITOL POLYPHOSPHATE PHOSPHATASE-RELATED"/>
    <property type="match status" value="1"/>
</dbReference>
<dbReference type="InterPro" id="IPR018247">
    <property type="entry name" value="EF_Hand_1_Ca_BS"/>
</dbReference>
<dbReference type="Gene3D" id="1.25.40.90">
    <property type="match status" value="1"/>
</dbReference>
<feature type="coiled-coil region" evidence="15">
    <location>
        <begin position="1351"/>
        <end position="1378"/>
    </location>
</feature>
<dbReference type="Pfam" id="PF00328">
    <property type="entry name" value="His_Phos_2"/>
    <property type="match status" value="1"/>
</dbReference>
<evidence type="ECO:0000256" key="9">
    <source>
        <dbReference type="ARBA" id="ARBA00023136"/>
    </source>
</evidence>
<dbReference type="GO" id="GO:0034417">
    <property type="term" value="F:bisphosphoglycerate 3-phosphatase activity"/>
    <property type="evidence" value="ECO:0007669"/>
    <property type="project" value="UniProtKB-EC"/>
</dbReference>
<comment type="catalytic activity">
    <reaction evidence="13">
        <text>1D-myo-inositol hexakisphosphate + H2O = 1D-myo-inositol 1,2,4,5,6-pentakisphosphate + phosphate</text>
        <dbReference type="Rhea" id="RHEA:16989"/>
        <dbReference type="ChEBI" id="CHEBI:15377"/>
        <dbReference type="ChEBI" id="CHEBI:43474"/>
        <dbReference type="ChEBI" id="CHEBI:57798"/>
        <dbReference type="ChEBI" id="CHEBI:58130"/>
        <dbReference type="EC" id="3.1.3.62"/>
    </reaction>
    <physiologicalReaction direction="left-to-right" evidence="13">
        <dbReference type="Rhea" id="RHEA:16990"/>
    </physiologicalReaction>
</comment>
<dbReference type="SUPFAM" id="SSF48464">
    <property type="entry name" value="ENTH/VHS domain"/>
    <property type="match status" value="1"/>
</dbReference>
<gene>
    <name evidence="19" type="ORF">P43SY_002058</name>
</gene>
<name>A0AAD5Q6L5_PYTIN</name>
<dbReference type="GO" id="GO:0003993">
    <property type="term" value="F:acid phosphatase activity"/>
    <property type="evidence" value="ECO:0007669"/>
    <property type="project" value="TreeGrafter"/>
</dbReference>
<dbReference type="InterPro" id="IPR006569">
    <property type="entry name" value="CID_dom"/>
</dbReference>
<evidence type="ECO:0000256" key="11">
    <source>
        <dbReference type="ARBA" id="ARBA00043668"/>
    </source>
</evidence>
<dbReference type="Pfam" id="PF04818">
    <property type="entry name" value="CID"/>
    <property type="match status" value="1"/>
</dbReference>
<dbReference type="SUPFAM" id="SSF47473">
    <property type="entry name" value="EF-hand"/>
    <property type="match status" value="1"/>
</dbReference>
<dbReference type="Proteomes" id="UP001209570">
    <property type="component" value="Unassembled WGS sequence"/>
</dbReference>
<reference evidence="19" key="1">
    <citation type="submission" date="2021-12" db="EMBL/GenBank/DDBJ databases">
        <title>Prjna785345.</title>
        <authorList>
            <person name="Rujirawat T."/>
            <person name="Krajaejun T."/>
        </authorList>
    </citation>
    <scope>NUCLEOTIDE SEQUENCE</scope>
    <source>
        <strain evidence="19">Pi057C3</strain>
    </source>
</reference>
<organism evidence="19 20">
    <name type="scientific">Pythium insidiosum</name>
    <name type="common">Pythiosis disease agent</name>
    <dbReference type="NCBI Taxonomy" id="114742"/>
    <lineage>
        <taxon>Eukaryota</taxon>
        <taxon>Sar</taxon>
        <taxon>Stramenopiles</taxon>
        <taxon>Oomycota</taxon>
        <taxon>Peronosporomycetes</taxon>
        <taxon>Pythiales</taxon>
        <taxon>Pythiaceae</taxon>
        <taxon>Pythium</taxon>
    </lineage>
</organism>
<dbReference type="GO" id="GO:0016020">
    <property type="term" value="C:membrane"/>
    <property type="evidence" value="ECO:0007669"/>
    <property type="project" value="UniProtKB-SubCell"/>
</dbReference>
<dbReference type="Gene3D" id="1.10.238.10">
    <property type="entry name" value="EF-hand"/>
    <property type="match status" value="1"/>
</dbReference>
<evidence type="ECO:0000256" key="4">
    <source>
        <dbReference type="ARBA" id="ARBA00013040"/>
    </source>
</evidence>
<keyword evidence="9" id="KW-0472">Membrane</keyword>
<evidence type="ECO:0000256" key="8">
    <source>
        <dbReference type="ARBA" id="ARBA00022837"/>
    </source>
</evidence>
<protein>
    <recommendedName>
        <fullName evidence="5">Multiple inositol polyphosphate phosphatase 1</fullName>
        <ecNumber evidence="4">3.1.3.62</ecNumber>
        <ecNumber evidence="3">3.1.3.80</ecNumber>
    </recommendedName>
    <alternativeName>
        <fullName evidence="10">2,3-bisphosphoglycerate 3-phosphatase</fullName>
    </alternativeName>
</protein>
<comment type="caution">
    <text evidence="19">The sequence shown here is derived from an EMBL/GenBank/DDBJ whole genome shotgun (WGS) entry which is preliminary data.</text>
</comment>
<feature type="compositionally biased region" description="Basic and acidic residues" evidence="16">
    <location>
        <begin position="1581"/>
        <end position="1599"/>
    </location>
</feature>
<dbReference type="EC" id="3.1.3.62" evidence="4"/>
<dbReference type="InterPro" id="IPR008942">
    <property type="entry name" value="ENTH_VHS"/>
</dbReference>